<evidence type="ECO:0000313" key="3">
    <source>
        <dbReference type="EMBL" id="SSC68426.1"/>
    </source>
</evidence>
<accession>A0A376AKS3</accession>
<name>A0A376AKS3_9HYPH</name>
<dbReference type="Pfam" id="PF00753">
    <property type="entry name" value="Lactamase_B"/>
    <property type="match status" value="1"/>
</dbReference>
<organism evidence="3 4">
    <name type="scientific">Ciceribacter selenitireducens ATCC BAA-1503</name>
    <dbReference type="NCBI Taxonomy" id="1336235"/>
    <lineage>
        <taxon>Bacteria</taxon>
        <taxon>Pseudomonadati</taxon>
        <taxon>Pseudomonadota</taxon>
        <taxon>Alphaproteobacteria</taxon>
        <taxon>Hyphomicrobiales</taxon>
        <taxon>Rhizobiaceae</taxon>
        <taxon>Ciceribacter</taxon>
    </lineage>
</organism>
<dbReference type="Gene3D" id="3.60.15.10">
    <property type="entry name" value="Ribonuclease Z/Hydroxyacylglutathione hydrolase-like"/>
    <property type="match status" value="1"/>
</dbReference>
<proteinExistence type="inferred from homology"/>
<dbReference type="PANTHER" id="PTHR42951:SF4">
    <property type="entry name" value="ACYL-COENZYME A THIOESTERASE MBLAC2"/>
    <property type="match status" value="1"/>
</dbReference>
<keyword evidence="4" id="KW-1185">Reference proteome</keyword>
<dbReference type="InterPro" id="IPR001279">
    <property type="entry name" value="Metallo-B-lactamas"/>
</dbReference>
<evidence type="ECO:0000256" key="1">
    <source>
        <dbReference type="ARBA" id="ARBA00005250"/>
    </source>
</evidence>
<dbReference type="InterPro" id="IPR050855">
    <property type="entry name" value="NDM-1-like"/>
</dbReference>
<feature type="domain" description="Metallo-beta-lactamase" evidence="2">
    <location>
        <begin position="70"/>
        <end position="246"/>
    </location>
</feature>
<dbReference type="Proteomes" id="UP000254764">
    <property type="component" value="Unassembled WGS sequence"/>
</dbReference>
<dbReference type="EMBL" id="UEYP01000007">
    <property type="protein sequence ID" value="SSC68426.1"/>
    <property type="molecule type" value="Genomic_DNA"/>
</dbReference>
<gene>
    <name evidence="3" type="ORF">RHIZ70_4134</name>
</gene>
<dbReference type="SUPFAM" id="SSF56281">
    <property type="entry name" value="Metallo-hydrolase/oxidoreductase"/>
    <property type="match status" value="1"/>
</dbReference>
<reference evidence="4" key="1">
    <citation type="submission" date="2018-07" db="EMBL/GenBank/DDBJ databases">
        <authorList>
            <person name="Peiro R."/>
            <person name="Begona"/>
            <person name="Cbmso G."/>
            <person name="Lopez M."/>
            <person name="Gonzalez S."/>
        </authorList>
    </citation>
    <scope>NUCLEOTIDE SEQUENCE [LARGE SCALE GENOMIC DNA]</scope>
</reference>
<dbReference type="AlphaFoldDB" id="A0A376AKS3"/>
<sequence>MAGMVLLYATSALTGELHPYHGAADIAPPMARNDAYDAVHAEGLGPLVDAKKGYRIEDLGAGAFMVTEGIYQMMILRTGTGLVVVDAPPSIGDRIMAAANEIAPGQPITHLVYSHAHVDHIGHAGALLAANPGLTIVAHGETGAILQRANDKSRPLPTEVFDGTDKPFSLEVGGETLRLNYSGPNHEPGNIEIWHEKSRTLMLVDVIFPGWMMWRRMAIAHDIPGVFDLVGGINAKYDYTRLIAGHVGRTGTRGDVEQQLAFMTDLHAAAATALGSTTPGEGMRTQDKTNPWAVFDNYIDRVTVTCVASLTPKWRDKLSAFDVFIYDQCMAMEQSIRVDGPSL</sequence>
<dbReference type="PANTHER" id="PTHR42951">
    <property type="entry name" value="METALLO-BETA-LACTAMASE DOMAIN-CONTAINING"/>
    <property type="match status" value="1"/>
</dbReference>
<dbReference type="SMART" id="SM00849">
    <property type="entry name" value="Lactamase_B"/>
    <property type="match status" value="1"/>
</dbReference>
<dbReference type="InterPro" id="IPR036866">
    <property type="entry name" value="RibonucZ/Hydroxyglut_hydro"/>
</dbReference>
<evidence type="ECO:0000259" key="2">
    <source>
        <dbReference type="SMART" id="SM00849"/>
    </source>
</evidence>
<evidence type="ECO:0000313" key="4">
    <source>
        <dbReference type="Proteomes" id="UP000254764"/>
    </source>
</evidence>
<dbReference type="GO" id="GO:0017001">
    <property type="term" value="P:antibiotic catabolic process"/>
    <property type="evidence" value="ECO:0007669"/>
    <property type="project" value="UniProtKB-ARBA"/>
</dbReference>
<comment type="similarity">
    <text evidence="1">Belongs to the metallo-beta-lactamase superfamily. Class-B beta-lactamase family.</text>
</comment>
<protein>
    <recommendedName>
        <fullName evidence="2">Metallo-beta-lactamase domain-containing protein</fullName>
    </recommendedName>
</protein>